<dbReference type="AlphaFoldDB" id="A0A813F1B1"/>
<feature type="repeat" description="HEAT" evidence="1">
    <location>
        <begin position="295"/>
        <end position="332"/>
    </location>
</feature>
<organism evidence="3 4">
    <name type="scientific">Polarella glacialis</name>
    <name type="common">Dinoflagellate</name>
    <dbReference type="NCBI Taxonomy" id="89957"/>
    <lineage>
        <taxon>Eukaryota</taxon>
        <taxon>Sar</taxon>
        <taxon>Alveolata</taxon>
        <taxon>Dinophyceae</taxon>
        <taxon>Suessiales</taxon>
        <taxon>Suessiaceae</taxon>
        <taxon>Polarella</taxon>
    </lineage>
</organism>
<dbReference type="InterPro" id="IPR016024">
    <property type="entry name" value="ARM-type_fold"/>
</dbReference>
<protein>
    <submittedName>
        <fullName evidence="3">Uncharacterized protein</fullName>
    </submittedName>
</protein>
<feature type="region of interest" description="Disordered" evidence="2">
    <location>
        <begin position="353"/>
        <end position="372"/>
    </location>
</feature>
<comment type="caution">
    <text evidence="3">The sequence shown here is derived from an EMBL/GenBank/DDBJ whole genome shotgun (WGS) entry which is preliminary data.</text>
</comment>
<dbReference type="Proteomes" id="UP000654075">
    <property type="component" value="Unassembled WGS sequence"/>
</dbReference>
<gene>
    <name evidence="3" type="ORF">PGLA1383_LOCUS22084</name>
</gene>
<dbReference type="InterPro" id="IPR011989">
    <property type="entry name" value="ARM-like"/>
</dbReference>
<accession>A0A813F1B1</accession>
<dbReference type="PROSITE" id="PS50077">
    <property type="entry name" value="HEAT_REPEAT"/>
    <property type="match status" value="1"/>
</dbReference>
<dbReference type="Pfam" id="PF13646">
    <property type="entry name" value="HEAT_2"/>
    <property type="match status" value="1"/>
</dbReference>
<name>A0A813F1B1_POLGL</name>
<dbReference type="Gene3D" id="1.25.10.10">
    <property type="entry name" value="Leucine-rich Repeat Variant"/>
    <property type="match status" value="1"/>
</dbReference>
<proteinExistence type="predicted"/>
<keyword evidence="4" id="KW-1185">Reference proteome</keyword>
<sequence length="372" mass="41635">MPPLSFYLASGRELVLDVEPSQYVGKIIRKLEAQLEVDRWHEVRLLQGTQELLISSPLLLLEELGLDETQQLQAIISESPSKTIAIFGRSSEDWALWEEAKGRVTQLGSRAAPWTHLISRQITSRPGQRERELLVAAKSAIWMDPMSCFRQLVLHAQNGDNSDRVSVAQILHEHKEIILQDFPKLSPQEIIIPSIERADFKQPPVEDLRRLLFVLKLSILDDSFMDSATAALKTTYESVFVPMMDIPEYRNLGKQSFHDALAYSKVQKCLPKKTDPVGPLLLSIRVLGKIGVADAGPWLEECLLDADPLVRSAAASALGRLEDSLHVEGLERACQEDSEARVRGIATRSLESLRKQQQQQSDVPSISSTATF</sequence>
<evidence type="ECO:0000256" key="2">
    <source>
        <dbReference type="SAM" id="MobiDB-lite"/>
    </source>
</evidence>
<dbReference type="InterPro" id="IPR021133">
    <property type="entry name" value="HEAT_type_2"/>
</dbReference>
<dbReference type="EMBL" id="CAJNNV010015840">
    <property type="protein sequence ID" value="CAE8603884.1"/>
    <property type="molecule type" value="Genomic_DNA"/>
</dbReference>
<feature type="compositionally biased region" description="Polar residues" evidence="2">
    <location>
        <begin position="355"/>
        <end position="372"/>
    </location>
</feature>
<reference evidence="3" key="1">
    <citation type="submission" date="2021-02" db="EMBL/GenBank/DDBJ databases">
        <authorList>
            <person name="Dougan E. K."/>
            <person name="Rhodes N."/>
            <person name="Thang M."/>
            <person name="Chan C."/>
        </authorList>
    </citation>
    <scope>NUCLEOTIDE SEQUENCE</scope>
</reference>
<evidence type="ECO:0000256" key="1">
    <source>
        <dbReference type="PROSITE-ProRule" id="PRU00103"/>
    </source>
</evidence>
<dbReference type="SUPFAM" id="SSF48371">
    <property type="entry name" value="ARM repeat"/>
    <property type="match status" value="1"/>
</dbReference>
<evidence type="ECO:0000313" key="3">
    <source>
        <dbReference type="EMBL" id="CAE8603884.1"/>
    </source>
</evidence>
<evidence type="ECO:0000313" key="4">
    <source>
        <dbReference type="Proteomes" id="UP000654075"/>
    </source>
</evidence>